<evidence type="ECO:0000313" key="11">
    <source>
        <dbReference type="Proteomes" id="UP000612055"/>
    </source>
</evidence>
<dbReference type="EMBL" id="JAEHOE010000008">
    <property type="protein sequence ID" value="KAG2499083.1"/>
    <property type="molecule type" value="Genomic_DNA"/>
</dbReference>
<comment type="caution">
    <text evidence="10">The sequence shown here is derived from an EMBL/GenBank/DDBJ whole genome shotgun (WGS) entry which is preliminary data.</text>
</comment>
<dbReference type="GO" id="GO:0000301">
    <property type="term" value="P:retrograde transport, vesicle recycling within Golgi"/>
    <property type="evidence" value="ECO:0007669"/>
    <property type="project" value="TreeGrafter"/>
</dbReference>
<keyword evidence="6 9" id="KW-0472">Membrane</keyword>
<dbReference type="PANTHER" id="PTHR13815">
    <property type="entry name" value="GOLGIN-84"/>
    <property type="match status" value="1"/>
</dbReference>
<evidence type="ECO:0000256" key="7">
    <source>
        <dbReference type="SAM" id="Coils"/>
    </source>
</evidence>
<feature type="coiled-coil region" evidence="7">
    <location>
        <begin position="383"/>
        <end position="417"/>
    </location>
</feature>
<reference evidence="10" key="1">
    <citation type="journal article" date="2020" name="bioRxiv">
        <title>Comparative genomics of Chlamydomonas.</title>
        <authorList>
            <person name="Craig R.J."/>
            <person name="Hasan A.R."/>
            <person name="Ness R.W."/>
            <person name="Keightley P.D."/>
        </authorList>
    </citation>
    <scope>NUCLEOTIDE SEQUENCE</scope>
    <source>
        <strain evidence="10">CCAP 11/70</strain>
    </source>
</reference>
<feature type="region of interest" description="Disordered" evidence="8">
    <location>
        <begin position="110"/>
        <end position="168"/>
    </location>
</feature>
<feature type="region of interest" description="Disordered" evidence="8">
    <location>
        <begin position="573"/>
        <end position="594"/>
    </location>
</feature>
<feature type="compositionally biased region" description="Low complexity" evidence="8">
    <location>
        <begin position="45"/>
        <end position="68"/>
    </location>
</feature>
<feature type="compositionally biased region" description="Low complexity" evidence="8">
    <location>
        <begin position="84"/>
        <end position="96"/>
    </location>
</feature>
<proteinExistence type="predicted"/>
<protein>
    <recommendedName>
        <fullName evidence="12">Golgin-84</fullName>
    </recommendedName>
</protein>
<evidence type="ECO:0000313" key="10">
    <source>
        <dbReference type="EMBL" id="KAG2499083.1"/>
    </source>
</evidence>
<dbReference type="OrthoDB" id="248903at2759"/>
<feature type="coiled-coil region" evidence="7">
    <location>
        <begin position="220"/>
        <end position="268"/>
    </location>
</feature>
<dbReference type="Proteomes" id="UP000612055">
    <property type="component" value="Unassembled WGS sequence"/>
</dbReference>
<feature type="transmembrane region" description="Helical" evidence="9">
    <location>
        <begin position="640"/>
        <end position="660"/>
    </location>
</feature>
<keyword evidence="11" id="KW-1185">Reference proteome</keyword>
<feature type="coiled-coil region" evidence="7">
    <location>
        <begin position="308"/>
        <end position="357"/>
    </location>
</feature>
<accession>A0A835YAG9</accession>
<keyword evidence="5 7" id="KW-0175">Coiled coil</keyword>
<dbReference type="Pfam" id="PF09787">
    <property type="entry name" value="Golgin_A5"/>
    <property type="match status" value="1"/>
</dbReference>
<name>A0A835YAG9_9CHLO</name>
<gene>
    <name evidence="10" type="ORF">HYH03_003266</name>
</gene>
<feature type="compositionally biased region" description="Polar residues" evidence="8">
    <location>
        <begin position="1"/>
        <end position="10"/>
    </location>
</feature>
<evidence type="ECO:0000256" key="3">
    <source>
        <dbReference type="ARBA" id="ARBA00022989"/>
    </source>
</evidence>
<evidence type="ECO:0008006" key="12">
    <source>
        <dbReference type="Google" id="ProtNLM"/>
    </source>
</evidence>
<comment type="subcellular location">
    <subcellularLocation>
        <location evidence="1">Golgi apparatus membrane</location>
        <topology evidence="1">Single-pass membrane protein</topology>
    </subcellularLocation>
</comment>
<keyword evidence="2 9" id="KW-0812">Transmembrane</keyword>
<evidence type="ECO:0000256" key="6">
    <source>
        <dbReference type="ARBA" id="ARBA00023136"/>
    </source>
</evidence>
<evidence type="ECO:0000256" key="5">
    <source>
        <dbReference type="ARBA" id="ARBA00023054"/>
    </source>
</evidence>
<feature type="compositionally biased region" description="Low complexity" evidence="8">
    <location>
        <begin position="140"/>
        <end position="168"/>
    </location>
</feature>
<evidence type="ECO:0000256" key="1">
    <source>
        <dbReference type="ARBA" id="ARBA00004194"/>
    </source>
</evidence>
<evidence type="ECO:0000256" key="8">
    <source>
        <dbReference type="SAM" id="MobiDB-lite"/>
    </source>
</evidence>
<feature type="compositionally biased region" description="Low complexity" evidence="8">
    <location>
        <begin position="11"/>
        <end position="38"/>
    </location>
</feature>
<dbReference type="GO" id="GO:0007030">
    <property type="term" value="P:Golgi organization"/>
    <property type="evidence" value="ECO:0007669"/>
    <property type="project" value="InterPro"/>
</dbReference>
<evidence type="ECO:0000256" key="9">
    <source>
        <dbReference type="SAM" id="Phobius"/>
    </source>
</evidence>
<keyword evidence="3 9" id="KW-1133">Transmembrane helix</keyword>
<dbReference type="AlphaFoldDB" id="A0A835YAG9"/>
<evidence type="ECO:0000256" key="2">
    <source>
        <dbReference type="ARBA" id="ARBA00022692"/>
    </source>
</evidence>
<feature type="compositionally biased region" description="Gly residues" evidence="8">
    <location>
        <begin position="573"/>
        <end position="589"/>
    </location>
</feature>
<feature type="coiled-coil region" evidence="7">
    <location>
        <begin position="459"/>
        <end position="550"/>
    </location>
</feature>
<organism evidence="10 11">
    <name type="scientific">Edaphochlamys debaryana</name>
    <dbReference type="NCBI Taxonomy" id="47281"/>
    <lineage>
        <taxon>Eukaryota</taxon>
        <taxon>Viridiplantae</taxon>
        <taxon>Chlorophyta</taxon>
        <taxon>core chlorophytes</taxon>
        <taxon>Chlorophyceae</taxon>
        <taxon>CS clade</taxon>
        <taxon>Chlamydomonadales</taxon>
        <taxon>Chlamydomonadales incertae sedis</taxon>
        <taxon>Edaphochlamys</taxon>
    </lineage>
</organism>
<sequence>MSGGSRTSSHGALPGAGAAGPTTWSGAGAADGLAAGPAGHSGVPSASGRSETASGAAAGSGAVSAASSHKSMERVSSGEPGPGAPATSSGGGAPAASSAFAAVTPIKPSGLSSTAATSGLAPDARPSSQSASGGGPTPGPAGASPAGDSARPASTPSTSTSTPTPSTAASALASATAAATTSLASATSSAVSHSLSFFNLVADDPPDPPPASTPASSEAVQALQRNVDQLRKRLEASRLENEQLEDMLARAEVQAQQQAALVASLREQLGGLQQGRAASESSLSAQLSVAKASLAEISDKYEASQRSVLVLEGQLAALEESSRRLMEQHSDREGGMLEALRSELYSAESRLASERKAHQASRAAAAAREADLEAQIGGGTAALADLTRALEEANRKLRDLEDEVVSATRARNDAVAQLGGLQRQLEEAGITPQAVTGADGEGGGGLLLRPGGGKGAAAAAAAAAELEALRTEAAQHRRAAQAAKQAAEASTAQVASMAAELEALRVSLESRKDTSQLEAQLREASDMLYLKQTQLERLAAERAAQQLKTERELEAARQELAKVLRGGGYQGAGSGGLGGRSEGGAGGGGHSHDVIPMDALGEPYQRLARHNKVGKVVKVAANFLDSTASTASYALRQYPLARLGVFVYVVLIHLYVYVLIARMQRLATHMEAAVNAPVTDGT</sequence>
<dbReference type="PANTHER" id="PTHR13815:SF7">
    <property type="entry name" value="GOLGIN SUBFAMILY A MEMBER 5"/>
    <property type="match status" value="1"/>
</dbReference>
<dbReference type="GO" id="GO:0000139">
    <property type="term" value="C:Golgi membrane"/>
    <property type="evidence" value="ECO:0007669"/>
    <property type="project" value="UniProtKB-SubCell"/>
</dbReference>
<dbReference type="InterPro" id="IPR019177">
    <property type="entry name" value="Golgin_subfamily_A_member_5"/>
</dbReference>
<keyword evidence="4" id="KW-0333">Golgi apparatus</keyword>
<dbReference type="GO" id="GO:0031985">
    <property type="term" value="C:Golgi cisterna"/>
    <property type="evidence" value="ECO:0007669"/>
    <property type="project" value="TreeGrafter"/>
</dbReference>
<feature type="region of interest" description="Disordered" evidence="8">
    <location>
        <begin position="1"/>
        <end position="96"/>
    </location>
</feature>
<evidence type="ECO:0000256" key="4">
    <source>
        <dbReference type="ARBA" id="ARBA00023034"/>
    </source>
</evidence>